<evidence type="ECO:0000313" key="3">
    <source>
        <dbReference type="EMBL" id="MEN7546870.1"/>
    </source>
</evidence>
<sequence length="381" mass="43627">MDLLYLSLFILHLLYLLFNLVLWYGWRKIPLLPTPQKLKNPPFVSVIIAVRNEEKNIPGLLSDLAKQGYTNFEVILVDDHSTDDTYRQIQQNMDAFPHPIRLLSLEQQPVRGLAFKKAGIALGIQHSQGELLLTTDADCRVGPNWLQGIANVYQHEKARLLSGGVCFHQEKNLFEKLQTVEFLSLIGSGAASMAFQKPNMCNGANLAYTAQSYREVNGFEAHRHIPSGDDEFLMHSIHARYPGSVQFVKSRDTIVWTRAKPTLREFIRQRKRWGSKWKHYHNPPALAMAVLVFAFHLSFILCWGLLLSGYLTILQLLSLLLIKFTGEFLFLSDVLTFFGKKHFRKYLPLLTLLHPFYIVSVGLLGSFGSYQWKGRQHTSKK</sequence>
<name>A0AAW9S380_9BACT</name>
<proteinExistence type="predicted"/>
<dbReference type="PANTHER" id="PTHR43685">
    <property type="entry name" value="GLYCOSYLTRANSFERASE"/>
    <property type="match status" value="1"/>
</dbReference>
<dbReference type="AlphaFoldDB" id="A0AAW9S380"/>
<dbReference type="InterPro" id="IPR001173">
    <property type="entry name" value="Glyco_trans_2-like"/>
</dbReference>
<feature type="transmembrane region" description="Helical" evidence="1">
    <location>
        <begin position="6"/>
        <end position="26"/>
    </location>
</feature>
<gene>
    <name evidence="3" type="ORF">AAG747_03045</name>
</gene>
<accession>A0AAW9S380</accession>
<protein>
    <submittedName>
        <fullName evidence="3">Glycosyltransferase</fullName>
        <ecNumber evidence="3">2.4.-.-</ecNumber>
    </submittedName>
</protein>
<keyword evidence="1" id="KW-1133">Transmembrane helix</keyword>
<reference evidence="3 4" key="1">
    <citation type="submission" date="2024-04" db="EMBL/GenBank/DDBJ databases">
        <title>Novel genus in family Flammeovirgaceae.</title>
        <authorList>
            <person name="Nguyen T.H."/>
            <person name="Vuong T.Q."/>
            <person name="Le H."/>
            <person name="Kim S.-G."/>
        </authorList>
    </citation>
    <scope>NUCLEOTIDE SEQUENCE [LARGE SCALE GENOMIC DNA]</scope>
    <source>
        <strain evidence="3 4">JCM 23209</strain>
    </source>
</reference>
<keyword evidence="1" id="KW-0812">Transmembrane</keyword>
<dbReference type="SUPFAM" id="SSF53448">
    <property type="entry name" value="Nucleotide-diphospho-sugar transferases"/>
    <property type="match status" value="1"/>
</dbReference>
<dbReference type="PANTHER" id="PTHR43685:SF14">
    <property type="entry name" value="GLYCOSYLTRANSFERASE 2-LIKE DOMAIN-CONTAINING PROTEIN"/>
    <property type="match status" value="1"/>
</dbReference>
<evidence type="ECO:0000256" key="1">
    <source>
        <dbReference type="SAM" id="Phobius"/>
    </source>
</evidence>
<dbReference type="Proteomes" id="UP001403385">
    <property type="component" value="Unassembled WGS sequence"/>
</dbReference>
<dbReference type="InterPro" id="IPR050834">
    <property type="entry name" value="Glycosyltransf_2"/>
</dbReference>
<evidence type="ECO:0000259" key="2">
    <source>
        <dbReference type="Pfam" id="PF00535"/>
    </source>
</evidence>
<dbReference type="RefSeq" id="WP_346819650.1">
    <property type="nucleotide sequence ID" value="NZ_JBDKWZ010000001.1"/>
</dbReference>
<keyword evidence="4" id="KW-1185">Reference proteome</keyword>
<feature type="transmembrane region" description="Helical" evidence="1">
    <location>
        <begin position="313"/>
        <end position="338"/>
    </location>
</feature>
<keyword evidence="3" id="KW-0808">Transferase</keyword>
<feature type="transmembrane region" description="Helical" evidence="1">
    <location>
        <begin position="350"/>
        <end position="372"/>
    </location>
</feature>
<keyword evidence="3" id="KW-0328">Glycosyltransferase</keyword>
<dbReference type="EC" id="2.4.-.-" evidence="3"/>
<feature type="transmembrane region" description="Helical" evidence="1">
    <location>
        <begin position="285"/>
        <end position="307"/>
    </location>
</feature>
<dbReference type="EMBL" id="JBDKWZ010000001">
    <property type="protein sequence ID" value="MEN7546870.1"/>
    <property type="molecule type" value="Genomic_DNA"/>
</dbReference>
<keyword evidence="1" id="KW-0472">Membrane</keyword>
<dbReference type="Gene3D" id="3.90.550.10">
    <property type="entry name" value="Spore Coat Polysaccharide Biosynthesis Protein SpsA, Chain A"/>
    <property type="match status" value="1"/>
</dbReference>
<comment type="caution">
    <text evidence="3">The sequence shown here is derived from an EMBL/GenBank/DDBJ whole genome shotgun (WGS) entry which is preliminary data.</text>
</comment>
<feature type="domain" description="Glycosyltransferase 2-like" evidence="2">
    <location>
        <begin position="45"/>
        <end position="182"/>
    </location>
</feature>
<dbReference type="Pfam" id="PF00535">
    <property type="entry name" value="Glycos_transf_2"/>
    <property type="match status" value="1"/>
</dbReference>
<evidence type="ECO:0000313" key="4">
    <source>
        <dbReference type="Proteomes" id="UP001403385"/>
    </source>
</evidence>
<organism evidence="3 4">
    <name type="scientific">Rapidithrix thailandica</name>
    <dbReference type="NCBI Taxonomy" id="413964"/>
    <lineage>
        <taxon>Bacteria</taxon>
        <taxon>Pseudomonadati</taxon>
        <taxon>Bacteroidota</taxon>
        <taxon>Cytophagia</taxon>
        <taxon>Cytophagales</taxon>
        <taxon>Flammeovirgaceae</taxon>
        <taxon>Rapidithrix</taxon>
    </lineage>
</organism>
<dbReference type="GO" id="GO:0016757">
    <property type="term" value="F:glycosyltransferase activity"/>
    <property type="evidence" value="ECO:0007669"/>
    <property type="project" value="UniProtKB-KW"/>
</dbReference>
<dbReference type="InterPro" id="IPR029044">
    <property type="entry name" value="Nucleotide-diphossugar_trans"/>
</dbReference>